<evidence type="ECO:0000259" key="2">
    <source>
        <dbReference type="Pfam" id="PF09076"/>
    </source>
</evidence>
<keyword evidence="1" id="KW-0732">Signal</keyword>
<feature type="chain" id="PRO_5046631782" evidence="1">
    <location>
        <begin position="18"/>
        <end position="110"/>
    </location>
</feature>
<comment type="caution">
    <text evidence="3">The sequence shown here is derived from an EMBL/GenBank/DDBJ whole genome shotgun (WGS) entry which is preliminary data.</text>
</comment>
<organism evidence="3 4">
    <name type="scientific">Amycolatopsis melonis</name>
    <dbReference type="NCBI Taxonomy" id="3156488"/>
    <lineage>
        <taxon>Bacteria</taxon>
        <taxon>Bacillati</taxon>
        <taxon>Actinomycetota</taxon>
        <taxon>Actinomycetes</taxon>
        <taxon>Pseudonocardiales</taxon>
        <taxon>Pseudonocardiaceae</taxon>
        <taxon>Amycolatopsis</taxon>
    </lineage>
</organism>
<feature type="signal peptide" evidence="1">
    <location>
        <begin position="1"/>
        <end position="17"/>
    </location>
</feature>
<proteinExistence type="predicted"/>
<evidence type="ECO:0000313" key="3">
    <source>
        <dbReference type="EMBL" id="MEQ0558681.1"/>
    </source>
</evidence>
<evidence type="ECO:0000256" key="1">
    <source>
        <dbReference type="SAM" id="SignalP"/>
    </source>
</evidence>
<name>A0ABV0L928_9PSEU</name>
<dbReference type="EMBL" id="JBDZYD010000002">
    <property type="protein sequence ID" value="MEQ0558681.1"/>
    <property type="molecule type" value="Genomic_DNA"/>
</dbReference>
<dbReference type="SUPFAM" id="SSF49695">
    <property type="entry name" value="gamma-Crystallin-like"/>
    <property type="match status" value="1"/>
</dbReference>
<dbReference type="InterPro" id="IPR015791">
    <property type="entry name" value="Antimic/Inh_G_crystallin-like"/>
</dbReference>
<dbReference type="InterPro" id="IPR011024">
    <property type="entry name" value="G_crystallin-like"/>
</dbReference>
<keyword evidence="4" id="KW-1185">Reference proteome</keyword>
<dbReference type="InterPro" id="IPR015161">
    <property type="entry name" value="Sklp_toxin_b/g_crystallin"/>
</dbReference>
<sequence>MAAAAMTAAIPAGVASAMNEVPCNNDEFLHVTVHASNLPSKTWCFANAGSMRIYNLAGSAFWVTEIWTGNNRAQWLGDGRWQPETPIDKWTKFTWPNHPGGVRMDEIRIL</sequence>
<dbReference type="Proteomes" id="UP001440984">
    <property type="component" value="Unassembled WGS sequence"/>
</dbReference>
<gene>
    <name evidence="3" type="ORF">ABJI51_06340</name>
</gene>
<accession>A0ABV0L928</accession>
<protein>
    <submittedName>
        <fullName evidence="3">Beta/gamma crystallin domain-containing protein</fullName>
    </submittedName>
</protein>
<dbReference type="Pfam" id="PF09076">
    <property type="entry name" value="Crystall_2"/>
    <property type="match status" value="1"/>
</dbReference>
<dbReference type="RefSeq" id="WP_348948197.1">
    <property type="nucleotide sequence ID" value="NZ_JBDZYD010000002.1"/>
</dbReference>
<evidence type="ECO:0000313" key="4">
    <source>
        <dbReference type="Proteomes" id="UP001440984"/>
    </source>
</evidence>
<dbReference type="Gene3D" id="2.60.20.30">
    <property type="match status" value="1"/>
</dbReference>
<reference evidence="3 4" key="1">
    <citation type="submission" date="2024-05" db="EMBL/GenBank/DDBJ databases">
        <authorList>
            <person name="Zhao H."/>
            <person name="Xu Y."/>
            <person name="Lin S."/>
            <person name="Spain J.C."/>
            <person name="Zhou N.-Y."/>
        </authorList>
    </citation>
    <scope>NUCLEOTIDE SEQUENCE [LARGE SCALE GENOMIC DNA]</scope>
    <source>
        <strain evidence="3 4">NEAU-NG30</strain>
    </source>
</reference>
<feature type="domain" description="Streptomyces killer toxin-like beta/gamma crystallin" evidence="2">
    <location>
        <begin position="33"/>
        <end position="108"/>
    </location>
</feature>